<evidence type="ECO:0000256" key="6">
    <source>
        <dbReference type="ARBA" id="ARBA00022840"/>
    </source>
</evidence>
<keyword evidence="19" id="KW-1185">Reference proteome</keyword>
<name>A0A8J5VDE8_9HYME</name>
<dbReference type="PROSITE" id="PS50003">
    <property type="entry name" value="PH_DOMAIN"/>
    <property type="match status" value="1"/>
</dbReference>
<feature type="domain" description="Ig-like" evidence="16">
    <location>
        <begin position="2293"/>
        <end position="2404"/>
    </location>
</feature>
<evidence type="ECO:0000256" key="10">
    <source>
        <dbReference type="ARBA" id="ARBA00037833"/>
    </source>
</evidence>
<feature type="compositionally biased region" description="Basic and acidic residues" evidence="12">
    <location>
        <begin position="4956"/>
        <end position="4975"/>
    </location>
</feature>
<dbReference type="SMART" id="SM00233">
    <property type="entry name" value="PH"/>
    <property type="match status" value="1"/>
</dbReference>
<feature type="domain" description="Protein kinase" evidence="15">
    <location>
        <begin position="5357"/>
        <end position="5612"/>
    </location>
</feature>
<feature type="region of interest" description="Disordered" evidence="12">
    <location>
        <begin position="4951"/>
        <end position="4977"/>
    </location>
</feature>
<dbReference type="GO" id="GO:0005524">
    <property type="term" value="F:ATP binding"/>
    <property type="evidence" value="ECO:0007669"/>
    <property type="project" value="UniProtKB-KW"/>
</dbReference>
<evidence type="ECO:0000256" key="11">
    <source>
        <dbReference type="SAM" id="Coils"/>
    </source>
</evidence>
<comment type="subcellular location">
    <subcellularLocation>
        <location evidence="10">Cytoplasm</location>
        <location evidence="10">Myofibril</location>
        <location evidence="10">Sarcomere</location>
        <location evidence="10">M line</location>
    </subcellularLocation>
</comment>
<dbReference type="GO" id="GO:0040017">
    <property type="term" value="P:positive regulation of locomotion"/>
    <property type="evidence" value="ECO:0007669"/>
    <property type="project" value="UniProtKB-ARBA"/>
</dbReference>
<feature type="compositionally biased region" description="Basic and acidic residues" evidence="12">
    <location>
        <begin position="3311"/>
        <end position="3328"/>
    </location>
</feature>
<dbReference type="OrthoDB" id="2570713at2759"/>
<dbReference type="PANTHER" id="PTHR47633:SF3">
    <property type="entry name" value="STRIATED MUSCLE PREFERENTIALLY EXPRESSED PROTEIN KINASE"/>
    <property type="match status" value="1"/>
</dbReference>
<dbReference type="Pfam" id="PF07679">
    <property type="entry name" value="I-set"/>
    <property type="match status" value="21"/>
</dbReference>
<dbReference type="FunFam" id="2.60.40.10:FF:000519">
    <property type="entry name" value="Muscle M-line assembly protein unc-89"/>
    <property type="match status" value="1"/>
</dbReference>
<keyword evidence="9" id="KW-0393">Immunoglobulin domain</keyword>
<feature type="domain" description="Ig-like" evidence="16">
    <location>
        <begin position="3973"/>
        <end position="4061"/>
    </location>
</feature>
<dbReference type="EMBL" id="JAAOIC020000006">
    <property type="protein sequence ID" value="KAG8041929.1"/>
    <property type="molecule type" value="Genomic_DNA"/>
</dbReference>
<evidence type="ECO:0008006" key="20">
    <source>
        <dbReference type="Google" id="ProtNLM"/>
    </source>
</evidence>
<evidence type="ECO:0000256" key="4">
    <source>
        <dbReference type="ARBA" id="ARBA00022737"/>
    </source>
</evidence>
<dbReference type="FunFam" id="2.60.40.10:FF:000345">
    <property type="entry name" value="Muscle M-line assembly protein unc-89"/>
    <property type="match status" value="2"/>
</dbReference>
<feature type="coiled-coil region" evidence="11">
    <location>
        <begin position="200"/>
        <end position="261"/>
    </location>
</feature>
<evidence type="ECO:0000313" key="18">
    <source>
        <dbReference type="EMBL" id="KAG8041929.1"/>
    </source>
</evidence>
<evidence type="ECO:0000313" key="19">
    <source>
        <dbReference type="Proteomes" id="UP000729913"/>
    </source>
</evidence>
<dbReference type="GO" id="GO:0045214">
    <property type="term" value="P:sarcomere organization"/>
    <property type="evidence" value="ECO:0007669"/>
    <property type="project" value="UniProtKB-ARBA"/>
</dbReference>
<feature type="domain" description="Fibronectin type-III" evidence="17">
    <location>
        <begin position="5209"/>
        <end position="5303"/>
    </location>
</feature>
<dbReference type="GO" id="GO:0008104">
    <property type="term" value="P:intracellular protein localization"/>
    <property type="evidence" value="ECO:0007669"/>
    <property type="project" value="UniProtKB-ARBA"/>
</dbReference>
<feature type="compositionally biased region" description="Low complexity" evidence="12">
    <location>
        <begin position="2042"/>
        <end position="2066"/>
    </location>
</feature>
<evidence type="ECO:0000259" key="15">
    <source>
        <dbReference type="PROSITE" id="PS50011"/>
    </source>
</evidence>
<proteinExistence type="inferred from homology"/>
<feature type="region of interest" description="Disordered" evidence="12">
    <location>
        <begin position="3311"/>
        <end position="3330"/>
    </location>
</feature>
<feature type="domain" description="Ig-like" evidence="16">
    <location>
        <begin position="3577"/>
        <end position="3668"/>
    </location>
</feature>
<feature type="compositionally biased region" description="Acidic residues" evidence="12">
    <location>
        <begin position="3227"/>
        <end position="3240"/>
    </location>
</feature>
<dbReference type="FunFam" id="2.60.40.10:FF:000032">
    <property type="entry name" value="palladin isoform X1"/>
    <property type="match status" value="2"/>
</dbReference>
<keyword evidence="7" id="KW-1015">Disulfide bond</keyword>
<dbReference type="Pfam" id="PF22697">
    <property type="entry name" value="SOS1_NGEF_PH"/>
    <property type="match status" value="1"/>
</dbReference>
<dbReference type="Pfam" id="PF00069">
    <property type="entry name" value="Pkinase"/>
    <property type="match status" value="2"/>
</dbReference>
<evidence type="ECO:0000256" key="9">
    <source>
        <dbReference type="ARBA" id="ARBA00023319"/>
    </source>
</evidence>
<dbReference type="InterPro" id="IPR055251">
    <property type="entry name" value="SOS1_NGEF_PH"/>
</dbReference>
<dbReference type="GO" id="GO:0045989">
    <property type="term" value="P:positive regulation of striated muscle contraction"/>
    <property type="evidence" value="ECO:0007669"/>
    <property type="project" value="UniProtKB-ARBA"/>
</dbReference>
<evidence type="ECO:0000256" key="2">
    <source>
        <dbReference type="ARBA" id="ARBA00022443"/>
    </source>
</evidence>
<feature type="domain" description="Ig-like" evidence="16">
    <location>
        <begin position="2747"/>
        <end position="2838"/>
    </location>
</feature>
<dbReference type="FunFam" id="2.60.40.10:FF:000802">
    <property type="entry name" value="Muscle M-line assembly protein unc-89"/>
    <property type="match status" value="1"/>
</dbReference>
<dbReference type="PROSITE" id="PS50010">
    <property type="entry name" value="DH_2"/>
    <property type="match status" value="1"/>
</dbReference>
<dbReference type="SMART" id="SM00408">
    <property type="entry name" value="IGc2"/>
    <property type="match status" value="17"/>
</dbReference>
<keyword evidence="11" id="KW-0175">Coiled coil</keyword>
<dbReference type="FunFam" id="2.60.40.10:FF:000145">
    <property type="entry name" value="Myosin light chain kinase, smooth muscle"/>
    <property type="match status" value="1"/>
</dbReference>
<feature type="domain" description="Ig-like" evidence="16">
    <location>
        <begin position="3772"/>
        <end position="3861"/>
    </location>
</feature>
<feature type="region of interest" description="Disordered" evidence="12">
    <location>
        <begin position="3137"/>
        <end position="3156"/>
    </location>
</feature>
<feature type="region of interest" description="Disordered" evidence="12">
    <location>
        <begin position="1951"/>
        <end position="2009"/>
    </location>
</feature>
<evidence type="ECO:0000256" key="5">
    <source>
        <dbReference type="ARBA" id="ARBA00022741"/>
    </source>
</evidence>
<feature type="domain" description="Ig-like" evidence="16">
    <location>
        <begin position="3379"/>
        <end position="3479"/>
    </location>
</feature>
<dbReference type="Pfam" id="PF00041">
    <property type="entry name" value="fn3"/>
    <property type="match status" value="1"/>
</dbReference>
<dbReference type="FunFam" id="2.60.40.10:FF:001381">
    <property type="entry name" value="Uncharacterized protein, isoform C"/>
    <property type="match status" value="1"/>
</dbReference>
<dbReference type="SMART" id="SM00325">
    <property type="entry name" value="RhoGEF"/>
    <property type="match status" value="1"/>
</dbReference>
<feature type="compositionally biased region" description="Polar residues" evidence="12">
    <location>
        <begin position="2075"/>
        <end position="2097"/>
    </location>
</feature>
<evidence type="ECO:0000259" key="14">
    <source>
        <dbReference type="PROSITE" id="PS50010"/>
    </source>
</evidence>
<feature type="compositionally biased region" description="Polar residues" evidence="12">
    <location>
        <begin position="3211"/>
        <end position="3224"/>
    </location>
</feature>
<keyword evidence="8" id="KW-0514">Muscle protein</keyword>
<dbReference type="PROSITE" id="PS50853">
    <property type="entry name" value="FN3"/>
    <property type="match status" value="2"/>
</dbReference>
<dbReference type="FunFam" id="2.60.40.10:FF:000107">
    <property type="entry name" value="Myosin, light chain kinase a"/>
    <property type="match status" value="3"/>
</dbReference>
<dbReference type="InterPro" id="IPR003598">
    <property type="entry name" value="Ig_sub2"/>
</dbReference>
<evidence type="ECO:0000256" key="3">
    <source>
        <dbReference type="ARBA" id="ARBA00022490"/>
    </source>
</evidence>
<accession>A0A8J5VDE8</accession>
<feature type="compositionally biased region" description="Basic and acidic residues" evidence="12">
    <location>
        <begin position="1951"/>
        <end position="1970"/>
    </location>
</feature>
<evidence type="ECO:0000256" key="7">
    <source>
        <dbReference type="ARBA" id="ARBA00023157"/>
    </source>
</evidence>
<feature type="domain" description="Ig-like" evidence="16">
    <location>
        <begin position="5113"/>
        <end position="5202"/>
    </location>
</feature>
<dbReference type="PROSITE" id="PS50835">
    <property type="entry name" value="IG_LIKE"/>
    <property type="match status" value="14"/>
</dbReference>
<comment type="similarity">
    <text evidence="1">Belongs to the protein kinase superfamily. CAMK Ser/Thr protein kinase family.</text>
</comment>
<dbReference type="GO" id="GO:0031430">
    <property type="term" value="C:M band"/>
    <property type="evidence" value="ECO:0007669"/>
    <property type="project" value="UniProtKB-SubCell"/>
</dbReference>
<feature type="domain" description="Ig-like" evidence="16">
    <location>
        <begin position="2419"/>
        <end position="2510"/>
    </location>
</feature>
<keyword evidence="5" id="KW-0547">Nucleotide-binding</keyword>
<dbReference type="FunFam" id="2.60.40.10:FF:000940">
    <property type="entry name" value="Muscle M-line assembly protein unc-89"/>
    <property type="match status" value="1"/>
</dbReference>
<dbReference type="FunFam" id="2.30.29.30:FF:000519">
    <property type="entry name" value="Muscle M-line assembly protein unc-89-like Protein"/>
    <property type="match status" value="1"/>
</dbReference>
<feature type="domain" description="DH" evidence="14">
    <location>
        <begin position="1677"/>
        <end position="1820"/>
    </location>
</feature>
<dbReference type="InterPro" id="IPR001849">
    <property type="entry name" value="PH_domain"/>
</dbReference>
<dbReference type="CDD" id="cd00096">
    <property type="entry name" value="Ig"/>
    <property type="match status" value="1"/>
</dbReference>
<comment type="caution">
    <text evidence="18">The sequence shown here is derived from an EMBL/GenBank/DDBJ whole genome shotgun (WGS) entry which is preliminary data.</text>
</comment>
<dbReference type="GO" id="GO:0005085">
    <property type="term" value="F:guanyl-nucleotide exchange factor activity"/>
    <property type="evidence" value="ECO:0007669"/>
    <property type="project" value="InterPro"/>
</dbReference>
<feature type="region of interest" description="Disordered" evidence="12">
    <location>
        <begin position="2042"/>
        <end position="2097"/>
    </location>
</feature>
<dbReference type="PROSITE" id="PS50011">
    <property type="entry name" value="PROTEIN_KINASE_DOM"/>
    <property type="match status" value="2"/>
</dbReference>
<feature type="domain" description="Ig-like" evidence="16">
    <location>
        <begin position="2608"/>
        <end position="2742"/>
    </location>
</feature>
<evidence type="ECO:0000256" key="12">
    <source>
        <dbReference type="SAM" id="MobiDB-lite"/>
    </source>
</evidence>
<keyword evidence="4" id="KW-0677">Repeat</keyword>
<evidence type="ECO:0000259" key="13">
    <source>
        <dbReference type="PROSITE" id="PS50003"/>
    </source>
</evidence>
<organism evidence="18 19">
    <name type="scientific">Cotesia typhae</name>
    <dbReference type="NCBI Taxonomy" id="2053667"/>
    <lineage>
        <taxon>Eukaryota</taxon>
        <taxon>Metazoa</taxon>
        <taxon>Ecdysozoa</taxon>
        <taxon>Arthropoda</taxon>
        <taxon>Hexapoda</taxon>
        <taxon>Insecta</taxon>
        <taxon>Pterygota</taxon>
        <taxon>Neoptera</taxon>
        <taxon>Endopterygota</taxon>
        <taxon>Hymenoptera</taxon>
        <taxon>Apocrita</taxon>
        <taxon>Ichneumonoidea</taxon>
        <taxon>Braconidae</taxon>
        <taxon>Microgastrinae</taxon>
        <taxon>Cotesia</taxon>
    </lineage>
</organism>
<feature type="domain" description="Ig-like" evidence="16">
    <location>
        <begin position="2116"/>
        <end position="2207"/>
    </location>
</feature>
<evidence type="ECO:0000259" key="17">
    <source>
        <dbReference type="PROSITE" id="PS50853"/>
    </source>
</evidence>
<keyword evidence="3" id="KW-0963">Cytoplasm</keyword>
<feature type="domain" description="Fibronectin type-III" evidence="17">
    <location>
        <begin position="4288"/>
        <end position="4388"/>
    </location>
</feature>
<dbReference type="InterPro" id="IPR003599">
    <property type="entry name" value="Ig_sub"/>
</dbReference>
<keyword evidence="6" id="KW-0067">ATP-binding</keyword>
<dbReference type="InterPro" id="IPR013098">
    <property type="entry name" value="Ig_I-set"/>
</dbReference>
<dbReference type="Proteomes" id="UP000729913">
    <property type="component" value="Unassembled WGS sequence"/>
</dbReference>
<dbReference type="CDD" id="cd13325">
    <property type="entry name" value="PH_unc89"/>
    <property type="match status" value="1"/>
</dbReference>
<keyword evidence="2" id="KW-0728">SH3 domain</keyword>
<dbReference type="PANTHER" id="PTHR47633">
    <property type="entry name" value="IMMUNOGLOBULIN"/>
    <property type="match status" value="1"/>
</dbReference>
<dbReference type="SMART" id="SM00060">
    <property type="entry name" value="FN3"/>
    <property type="match status" value="2"/>
</dbReference>
<dbReference type="InterPro" id="IPR000219">
    <property type="entry name" value="DH_dom"/>
</dbReference>
<evidence type="ECO:0000256" key="8">
    <source>
        <dbReference type="ARBA" id="ARBA00023179"/>
    </source>
</evidence>
<feature type="domain" description="Ig-like" evidence="16">
    <location>
        <begin position="3674"/>
        <end position="3766"/>
    </location>
</feature>
<feature type="compositionally biased region" description="Polar residues" evidence="12">
    <location>
        <begin position="3191"/>
        <end position="3203"/>
    </location>
</feature>
<dbReference type="InterPro" id="IPR000719">
    <property type="entry name" value="Prot_kinase_dom"/>
</dbReference>
<dbReference type="FunFam" id="2.60.40.10:FF:000873">
    <property type="entry name" value="Muscle M-line assembly protein unc-89"/>
    <property type="match status" value="1"/>
</dbReference>
<feature type="compositionally biased region" description="Basic and acidic residues" evidence="12">
    <location>
        <begin position="1978"/>
        <end position="2009"/>
    </location>
</feature>
<feature type="compositionally biased region" description="Basic and acidic residues" evidence="12">
    <location>
        <begin position="3170"/>
        <end position="3190"/>
    </location>
</feature>
<feature type="region of interest" description="Disordered" evidence="12">
    <location>
        <begin position="3170"/>
        <end position="3240"/>
    </location>
</feature>
<gene>
    <name evidence="18" type="ORF">G9C98_007233</name>
</gene>
<dbReference type="InterPro" id="IPR007110">
    <property type="entry name" value="Ig-like_dom"/>
</dbReference>
<dbReference type="GO" id="GO:0004672">
    <property type="term" value="F:protein kinase activity"/>
    <property type="evidence" value="ECO:0007669"/>
    <property type="project" value="InterPro"/>
</dbReference>
<dbReference type="FunFam" id="2.60.40.10:FF:000796">
    <property type="entry name" value="Muscle M-line assembly protein unc-89"/>
    <property type="match status" value="1"/>
</dbReference>
<feature type="domain" description="Ig-like" evidence="16">
    <location>
        <begin position="4172"/>
        <end position="4261"/>
    </location>
</feature>
<feature type="domain" description="Ig-like" evidence="16">
    <location>
        <begin position="4069"/>
        <end position="4158"/>
    </location>
</feature>
<evidence type="ECO:0000259" key="16">
    <source>
        <dbReference type="PROSITE" id="PS50835"/>
    </source>
</evidence>
<evidence type="ECO:0000256" key="1">
    <source>
        <dbReference type="ARBA" id="ARBA00006692"/>
    </source>
</evidence>
<dbReference type="FunFam" id="1.20.900.10:FF:000033">
    <property type="entry name" value="Muscle M-line assembly protein unc-89-like Protein"/>
    <property type="match status" value="1"/>
</dbReference>
<dbReference type="Pfam" id="PF00621">
    <property type="entry name" value="RhoGEF"/>
    <property type="match status" value="1"/>
</dbReference>
<dbReference type="FunFam" id="2.60.40.10:FF:001036">
    <property type="entry name" value="Muscle M-line assembly protein unc-89"/>
    <property type="match status" value="1"/>
</dbReference>
<sequence length="5681" mass="638271">MSFCRITGRSRGLPKPNYFPLLPPISPADAKRFCRITGKSYGLPTHHYIPVLLGVHKTDKSKCRVTNNNSGVHHQFTAGLILGGDKRKHVVLKDFRYVFPVLEGDGEQQKTLRELLSTKEPLGDNEENLKFVYTVNERRTSLVFPAQLEAAVRDGDVKDVMLSRDCDTVLLRLKQGKNLAVDFRDFDSSLESLYDGLGPREDILKERERLEAAARKRKKKKASGLNYAKKIFEDKEKADEAEEVKSKKIKLKIIKEELKEEVTWKNIDLDLAREGRSQVISVLNQQSLNYSVTTSCNLESLVSSSEAKGLPIVDKLPKAVQINAKRVDIEASAFGVVTSPISEETGGLEAVAIIKPLTPLNVEPDPQIREALLGFTAEQLEETADVKYKFLNAGKEALEILPSIEEISKLVENVAKGQKHELHKVKGLKIDIESAQRFVTGKTVETLSGTIFVPGQTLQTPKGRAFVPGFTVSTPNGPVLIPGEIVSVKEKAKETPVFVVGQTLETKNGIKFVQGQTMHTSEGAKFVEGQTVFTEEGPKFVAGHSVSQDHFVAGQTIVTEEGAQFMPGQTITNELGEHIFVPGQSAKFDEVWKFVPGQCMISKTGQPAFVPGKTMQTSEGIKFVPGQNVTGKSGEEQFVPGVTVESKKGPKFVPGTTLETPQGPKFVQGMIMKTPEGEKFVPGSTVMGEGDSFEFAAAKSLKEVIFLEAGPVGIPVDPKTATAVSLQQQEIFGHMVQTEQGVEFIPQSREIPEGKRIVPGQLVRGGKEGPRFVPGMMTEEGFLPGQIVITEKGDQFVPGQVVETSTGPKFVPGRMVETRTGPKFVPGQTMETEEGPRFVPGQIVQTKVGPTFIPGQVISTENKGSRFVPGQVVDTPDGPRFVPGRVVESGELGVTFVPGQIVQTEEGPRFVAPDLMDTPEGELEFSVQGFEVTPEELALLRPNHLQYNAAFKNHHEPMSIDARMLRQLSEAGMSLGRKISAVVPNVNVDVDPTAVALENALVIAEKLGLRGDAAVKMAQIVSTVSHLATNIVNECQNSEKPNFESFNNNHDSKLLTNGVHQNGHSENEEWLHEAVKGAIATAILAITDLASEDPASDEKSYVLSSISEAFNVFLRQGSSSIEHSVEQVLKILTVPQSRTALCQTAVIDLLESTSNKVDLLKSTIVRYSLKSDTVLERLSAVLEEEHGSDLVGSAFRAVSKDDPELVSRVLEKVSKEVAGVATEREAAETVHKAIVQAVRESSELQVKELLNDGYDGNNNSNDNLRELILQAVGLARALGMSSTASSLLTVISDEKSSKLLANDRVTLDILKRLTVMRKLAEERPQFIAALRDLTSDPEMARSDPHLRTLVRESAALMIVPEDAPLQSSVDVPTALLNAENSLAIEDFLIRKSHRPSTIFMILKHGLQAVVPREASRAVLTGQVAYTVLDENGITHFEPLHVFNALRLNKPTAHRFSMYACPVAGEDDFEFESVASFENFNGNLYTDSVSSLESANGRYYSSQDCSNGITLTRSDRTLEHSVSRGNTPCFRRLSCRFLDDRGTLDNFIVVKDHVSEEDAGFAVKIGEIVEAIEFSEDLNKRKKMDPDLEIGEVGACLDSSAAKHKLSVRPKRRHVDPRSRVITRSNSDSNIRALVKKVDGKQGWLPMSILMQTALSEDSSTITSHRPEDSQYRREAVVKELVETEEEFGRDLQQVVERSFGRVLIEGVKYYADQPRMLGKTFLRLERDFDKHVAYCRDEPTAQEFLQTNPEIRDYFEELSQTLGDDKSVSEHLKLPIQRINDYQLLLKELVKYSTRLGENCDDLQKALELMLGIPHRATDNKFISNIEGYKGNIHKLGRLLTHEWFTVIDKDGKSKERYLFLFKARILVCKVRRISEDRSVFVLKDIIKLPEVEVKDYPDDQRTFELHNPGAGSYPLTLIAHKDLVKAYWLKEIRQYSSDLLALAEHAADDLQLSEEKDTEDKARKLEGTKIDLPPQTKKSEEKPNKNPVKVEAKPPEKEKFAEKRESVTKVEELEAKKIKTEDTQAQKMSKYSSTQFSASSKVEEYSSVSSSRNGSTSYVETSSSSMACAERRASSSVYSSEKITESSGTYETATGGSNETKISKLALSATETGKPKFVKTIEGISAELGESATFECTLESSSESCHMHWLKDNKPLDDKLADRIKITSTEKSFKLEITNVIVSDSGIYTARAANGEGNATCTAQLVVENLTAEERKAKAEAKAPVFLVRLKDTELLENTYLRFMVKVKGDPTPDVKFFKDGQLIEENNARIKIQTDQDKFKSDSGFYELVIPDVQKQDGGKYTCTARNQFGEASCEATVSVTDEKTLFAGLPEGAFEAGTETQFRWLRDGKPFNPEDRFKVLFEDNEDTLALVFQHVKPEDAGLYTCVAQTSTGNISCSAELTVQGNVKQLMKDPCKPKLSLPGEVRQSEVSAGDSAMLDLQVKGFPKPDIKWSKDGKEVIAGGRIKYLWEDEESLSLVIKNVTVEDAGTYTIVAKNNLGEDTTYIELIVKSAPKFIKKQTDTFAYIETDGKMTVQIQASPAPDVKWYKDGQLLESSNCISMTREGEFYSLIIKNCRLDDIGSYSVVAKNEINQTSEFWNFDVRCPPKIKKKLGEPRVINEGDTLTLLIEVETPPQPTVVWKKDEVVIKADHRTEIINDGAIQGLKIKVNISVEVAGFPRPTLQWFINDMEITEEKTEFSKSQEGDIHTLKITDVKTEHSGRYTCKLKNQYGKKESSAALTVYCRPKLLKKLADQKLNEGTTLKLQVQVAGTPAPDVKWYKDGKEVSADARIIITRDSKRQENYDLTVNLLKGSDAGTYEVRATNEMGFVSSKSKIIVLSKMEKITKTKLVNGKDGDTITISVESTTEHEAMMTESWGTPSRTGSDFSVPVGPDECHTISKMKTTKVECQELNTEMQIEEIPSYCFTLKENSNSNGIVEEFFEKEERDDKKKIKRGVSIVSVSDDDSFKALSRDVSTDEVNCQYEVKINGEHENSKHVEEKIIEEYGANHALRYKETIIEECYVENGHNGEIQDVKEEKSLKAGKLSRQSSKMERFNSSEVEDKQEVILQNGRLQNAELGESKLSRQSSKLERVESIEKKIIIKDLEAPQTPEVKQSKLSKQNSKFQRLESLEEKKAVVNNGETPQTPEVTENKIIRRSSTLERLESIEEKKVYAKETETPEPPVDKLSRQNSRISRVNSLESKPESVCLSRQSSQRSNSIVNGNYDDDDDDDDDDDLDDKTRELFDRIKRQRSVLEEILDKEADKKDKIEANGHEAAPTIESSNFEDCTVFATQAVTFTVHGKGLPRPDAKWFKDGEPLKSSDKAKPGQVGEKYSLNFTKITENETALYQLVLTNKLGTASIDACIEVAPESELRKPRFIEPLKDVDAERNGAGTFECKLTADPIPDIVWSHEGEDISPKDKKYKMERTNKKVEDSLTECTYTLTVNDCLLEDVGKYTLRAENKWGDDSSSSRLELLVPPTILEFKELVAAVEELCKWEVIIKSNPKAELTWEKDGVILDDEVRFAQEDNFRDMKYYLILKCVEYDDAGPYKLTAKNYLGEDTAESTLVPYTEPPEFILEITNGSVRHEAPIEFKIEAKGIARPKIQWQLNGDEIIADERHIITTKIDGHVYSTLRIENFQEVDEGELTCVAENRAGKAKSHATVSMIRIPPTFAELLPRSLQVEEGAPLVLNVDVDGSPFPKVTWFKDGEVIESDDHVKIETQPNGSTRLTIEKCKPTDSGAYKIFAKNKIGESTSQCAAAVKPTPRKPSFSKSLEDTTVTVGQPLKLEAQVVAFPSPEVQWFKDGLPVRQCPDIEFINEPNGLMGISIDKVKPEHAGTYSLVVKNKLGEVTGKAAVTVEAKEKKPEFLSTLQPMTVVEGFPAKMEVKILGKPPPLVAWTYNGIEIVPDGTHIKIVSQPDGTQALLIDKVTVDDAGEYGVAALNTVGEEECKGILNVSSKSKADAPEERPSFVGPLRDSSIEEGEPLAFSASFAGNPMPDVFWTKDGEPVEPSERIMMTCDGKKVGVTINPTTAKDAGVYRCRLVNPSGEDTSSAIATIRKIFQRPNFTQKFTDLQQVPGNDAKFAARITGIPRPDISWYFNDKPLPKDSDKYVVKRDGDACSLFIKDCNPSDAGKYKCRAVNKDGDAACEAALTVADRIDKQQKVEPPSFLKRIGDCEVYKGMTAKFTACATGIPDPSFEWYRNDERLWPTDRIRMDEEGSGLLRLTIYNVDEHDVGKYSLRIINPHGEDTCHAEMRYDTLEPRTKKPLADQYSEFDKYRKSGIPLPLADRPIISRMMDRHLTLSWKPSIPIGPRVPVTYLVEMCELPDGDWFTARSGIRSCVCDIRNLEPFRDYKFRIRVENKYGISDPSPFAQTYRSKLLPDPPKFHPYLPPGIDFRPETSPYFPKDFDIERPPHDGYAQIPKFLRQEHDTQYGVKNHNCNLFWFVYGYPKPKMSYYFNNELIESGGRYDQSYTRNGQATLFINKMLERDVGLYEAVAINEHGEARQRVRLEIAEYPTFIQRPEESYIMLRRNGHIQARVTGVPFPELKWYKDWKPLAPTARIKIDFFEPDTSVLTINDAIIKDEGLYSISARNVAGSVSCSVMIHIEENEHEYGYRTYTRSSDVRSKSKPFDEFYDLGDELGRGTQGVTYHAVERSTGRNYAAKLMHGRGELKPIMLGEMYAMNHLNHRRLIRLHDAYETDGSFNLIMELGAGGELVDTLTRNPFYSEYDIAHYIRQILEGLEYMHNESWAHLSLTLGDLLISHPGGDSLKISDFGLARRISYNRLMTLVYGMPEYVAPEVVNNEGVTYAADMWSLGIITHILLSGISPFRGANDRETLTKIKNGVWDFDERWWQHISIEARDFIRKLLVYQVDERLDVTAALRHPWLNMTDRIPAEPYKIPSENLKNYYTLYRDWYSNASCRTWYRKRKLSSAFEHPSRMVYPPGHRYTPEPEERPATPKREKREPQTWENKIPSRVPIDTEIGLIKNESHYQNGPDTYLLQLRDTDFPVRLREYMKVAHNRGSAFARVFDDDGYDWRTPIIRERRKFTDVMDEEIDDERKARINNYGAADCYTMRRLKHELGTRLDSYAEAEAMMETKKGGHLPFFREKPQILKIQCGKCAQLTCLAVGNPKPAVQWFKNDLVIQEGKRIAIIEDTDGRSILSFSPAREQDIGIYKVVARNNVGQTVARTRIVLATEPSIPQAPEVCNVSDTEVLLRWQPPKYDGNSEVLCYNLQYKAGDSVDWIDVASNIDHEFYLVKDLQPNTSYHFRLAARNRIGWSEHGFETNLVQTKPEGAQKVPISRAMKHLQYLTESGHEIVTDEDKPKINYDVEDEPIEWMIDAQFTGRYTFISEVFRGQFSIIVKGAEKETDKMVVAKILDASPERKELVGEEFQVLRSLRHERIALLDVAYWAAGSPVAVFIMEKLQGSDVLTYLASRPEYSENCVATIITEVLDALQYLHWRGFAHLDIQPNNVVMASLRSAHIKLVDFGSTHKVSKLGTEVPQNLGLLEYRAPEVLNEELTYPQADIWGVAVLTYVLLSGRSPFKGNDDHETIQNISFVRYRFEYLFKEISQEATRFLMLLFKRTPSKRPTAEECHEHRWLLPTEFMIRKRERAIFPGSRLKTYNEEYHEEKAKVATKSENLMMAFGNIRQLNRSYSTEDELITSIDNIQ</sequence>
<feature type="domain" description="Protein kinase" evidence="15">
    <location>
        <begin position="4642"/>
        <end position="4895"/>
    </location>
</feature>
<reference evidence="18" key="2">
    <citation type="submission" date="2021-04" db="EMBL/GenBank/DDBJ databases">
        <title>Genome-wide patterns of bracovirus chromosomal integration into multiple host tissues during parasitism.</title>
        <authorList>
            <person name="Chebbi M.A.C."/>
        </authorList>
    </citation>
    <scope>NUCLEOTIDE SEQUENCE</scope>
    <source>
        <tissue evidence="18">Whole body</tissue>
    </source>
</reference>
<dbReference type="CDD" id="cd00063">
    <property type="entry name" value="FN3"/>
    <property type="match status" value="2"/>
</dbReference>
<protein>
    <recommendedName>
        <fullName evidence="20">Muscle M-line assembly protein unc-89</fullName>
    </recommendedName>
</protein>
<dbReference type="GO" id="GO:0060298">
    <property type="term" value="P:positive regulation of sarcomere organization"/>
    <property type="evidence" value="ECO:0007669"/>
    <property type="project" value="UniProtKB-ARBA"/>
</dbReference>
<feature type="domain" description="PH" evidence="13">
    <location>
        <begin position="1832"/>
        <end position="1938"/>
    </location>
</feature>
<dbReference type="SMART" id="SM00409">
    <property type="entry name" value="IG"/>
    <property type="match status" value="18"/>
</dbReference>
<reference evidence="18" key="1">
    <citation type="submission" date="2020-03" db="EMBL/GenBank/DDBJ databases">
        <authorList>
            <person name="Chebbi M.A."/>
            <person name="Drezen J.M."/>
        </authorList>
    </citation>
    <scope>NUCLEOTIDE SEQUENCE</scope>
    <source>
        <tissue evidence="18">Whole body</tissue>
    </source>
</reference>
<feature type="region of interest" description="Disordered" evidence="12">
    <location>
        <begin position="813"/>
        <end position="834"/>
    </location>
</feature>
<feature type="domain" description="Ig-like" evidence="16">
    <location>
        <begin position="3869"/>
        <end position="3961"/>
    </location>
</feature>
<dbReference type="FunFam" id="2.60.40.10:FF:000425">
    <property type="entry name" value="Myosin light chain kinase"/>
    <property type="match status" value="3"/>
</dbReference>
<dbReference type="InterPro" id="IPR003961">
    <property type="entry name" value="FN3_dom"/>
</dbReference>
<feature type="compositionally biased region" description="Polar residues" evidence="12">
    <location>
        <begin position="3142"/>
        <end position="3151"/>
    </location>
</feature>
<dbReference type="GO" id="GO:0019899">
    <property type="term" value="F:enzyme binding"/>
    <property type="evidence" value="ECO:0007669"/>
    <property type="project" value="UniProtKB-ARBA"/>
</dbReference>